<evidence type="ECO:0000256" key="1">
    <source>
        <dbReference type="ARBA" id="ARBA00004167"/>
    </source>
</evidence>
<dbReference type="AlphaFoldDB" id="A0AAN7IE86"/>
<gene>
    <name evidence="7" type="ORF">RGQ29_027869</name>
</gene>
<comment type="caution">
    <text evidence="7">The sequence shown here is derived from an EMBL/GenBank/DDBJ whole genome shotgun (WGS) entry which is preliminary data.</text>
</comment>
<organism evidence="7 8">
    <name type="scientific">Quercus rubra</name>
    <name type="common">Northern red oak</name>
    <name type="synonym">Quercus borealis</name>
    <dbReference type="NCBI Taxonomy" id="3512"/>
    <lineage>
        <taxon>Eukaryota</taxon>
        <taxon>Viridiplantae</taxon>
        <taxon>Streptophyta</taxon>
        <taxon>Embryophyta</taxon>
        <taxon>Tracheophyta</taxon>
        <taxon>Spermatophyta</taxon>
        <taxon>Magnoliopsida</taxon>
        <taxon>eudicotyledons</taxon>
        <taxon>Gunneridae</taxon>
        <taxon>Pentapetalae</taxon>
        <taxon>rosids</taxon>
        <taxon>fabids</taxon>
        <taxon>Fagales</taxon>
        <taxon>Fagaceae</taxon>
        <taxon>Quercus</taxon>
    </lineage>
</organism>
<keyword evidence="3 5" id="KW-1133">Transmembrane helix</keyword>
<keyword evidence="4 5" id="KW-0472">Membrane</keyword>
<dbReference type="PANTHER" id="PTHR31234">
    <property type="entry name" value="LATE EMBRYOGENESIS ABUNDANT (LEA) HYDROXYPROLINE-RICH GLYCOPROTEIN FAMILY"/>
    <property type="match status" value="1"/>
</dbReference>
<sequence>MELPVNSPYAPPKYVMLSGNNDNQGNLRPPPYRRNIPRYHSKKSRGSCLFKCICCCYCCLFLLTALFLGLTFLVYKMYRPKVPSYNVDNFGVNAFELQSDMSLFTEFAVVVKAENPNSYMGFLYGEDSQVNVSYSDSQLCSGKIPSFYQPKKNTTMINIVLKGTSPFGSGLQQALLENRHAGKIPLLVRVKAPINVVLGRFPLRGFDVYVNCSLVIDNLLPNKKVKILSTKYNYDIDFNWFQKP</sequence>
<evidence type="ECO:0000256" key="3">
    <source>
        <dbReference type="ARBA" id="ARBA00022989"/>
    </source>
</evidence>
<evidence type="ECO:0000313" key="7">
    <source>
        <dbReference type="EMBL" id="KAK4577519.1"/>
    </source>
</evidence>
<proteinExistence type="predicted"/>
<dbReference type="PANTHER" id="PTHR31234:SF72">
    <property type="entry name" value="NDR1_HIN1-LIKE PROTEIN 6"/>
    <property type="match status" value="1"/>
</dbReference>
<feature type="domain" description="Late embryogenesis abundant protein LEA-2 subgroup" evidence="6">
    <location>
        <begin position="111"/>
        <end position="201"/>
    </location>
</feature>
<keyword evidence="2 5" id="KW-0812">Transmembrane</keyword>
<evidence type="ECO:0000256" key="5">
    <source>
        <dbReference type="SAM" id="Phobius"/>
    </source>
</evidence>
<keyword evidence="8" id="KW-1185">Reference proteome</keyword>
<dbReference type="Pfam" id="PF03168">
    <property type="entry name" value="LEA_2"/>
    <property type="match status" value="1"/>
</dbReference>
<dbReference type="EMBL" id="JAXUIC010000008">
    <property type="protein sequence ID" value="KAK4577519.1"/>
    <property type="molecule type" value="Genomic_DNA"/>
</dbReference>
<evidence type="ECO:0000256" key="2">
    <source>
        <dbReference type="ARBA" id="ARBA00022692"/>
    </source>
</evidence>
<evidence type="ECO:0000313" key="8">
    <source>
        <dbReference type="Proteomes" id="UP001324115"/>
    </source>
</evidence>
<reference evidence="7 8" key="1">
    <citation type="journal article" date="2023" name="G3 (Bethesda)">
        <title>A haplotype-resolved chromosome-scale genome for Quercus rubra L. provides insights into the genetics of adaptive traits for red oak species.</title>
        <authorList>
            <person name="Kapoor B."/>
            <person name="Jenkins J."/>
            <person name="Schmutz J."/>
            <person name="Zhebentyayeva T."/>
            <person name="Kuelheim C."/>
            <person name="Coggeshall M."/>
            <person name="Heim C."/>
            <person name="Lasky J.R."/>
            <person name="Leites L."/>
            <person name="Islam-Faridi N."/>
            <person name="Romero-Severson J."/>
            <person name="DeLeo V.L."/>
            <person name="Lucas S.M."/>
            <person name="Lazic D."/>
            <person name="Gailing O."/>
            <person name="Carlson J."/>
            <person name="Staton M."/>
        </authorList>
    </citation>
    <scope>NUCLEOTIDE SEQUENCE [LARGE SCALE GENOMIC DNA]</scope>
    <source>
        <strain evidence="7">Pseudo-F2</strain>
    </source>
</reference>
<comment type="subcellular location">
    <subcellularLocation>
        <location evidence="1">Membrane</location>
        <topology evidence="1">Single-pass membrane protein</topology>
    </subcellularLocation>
</comment>
<dbReference type="GO" id="GO:0005886">
    <property type="term" value="C:plasma membrane"/>
    <property type="evidence" value="ECO:0007669"/>
    <property type="project" value="TreeGrafter"/>
</dbReference>
<name>A0AAN7IE86_QUERU</name>
<accession>A0AAN7IE86</accession>
<protein>
    <recommendedName>
        <fullName evidence="6">Late embryogenesis abundant protein LEA-2 subgroup domain-containing protein</fullName>
    </recommendedName>
</protein>
<dbReference type="Proteomes" id="UP001324115">
    <property type="component" value="Unassembled WGS sequence"/>
</dbReference>
<dbReference type="InterPro" id="IPR004864">
    <property type="entry name" value="LEA_2"/>
</dbReference>
<feature type="transmembrane region" description="Helical" evidence="5">
    <location>
        <begin position="48"/>
        <end position="75"/>
    </location>
</feature>
<dbReference type="GO" id="GO:0098542">
    <property type="term" value="P:defense response to other organism"/>
    <property type="evidence" value="ECO:0007669"/>
    <property type="project" value="InterPro"/>
</dbReference>
<evidence type="ECO:0000259" key="6">
    <source>
        <dbReference type="Pfam" id="PF03168"/>
    </source>
</evidence>
<dbReference type="InterPro" id="IPR044839">
    <property type="entry name" value="NDR1-like"/>
</dbReference>
<evidence type="ECO:0000256" key="4">
    <source>
        <dbReference type="ARBA" id="ARBA00023136"/>
    </source>
</evidence>